<dbReference type="PANTHER" id="PTHR48021">
    <property type="match status" value="1"/>
</dbReference>
<dbReference type="InterPro" id="IPR005828">
    <property type="entry name" value="MFS_sugar_transport-like"/>
</dbReference>
<feature type="transmembrane region" description="Helical" evidence="6">
    <location>
        <begin position="167"/>
        <end position="187"/>
    </location>
</feature>
<keyword evidence="3 6" id="KW-1133">Transmembrane helix</keyword>
<keyword evidence="4 6" id="KW-0472">Membrane</keyword>
<dbReference type="Gene3D" id="1.20.1250.20">
    <property type="entry name" value="MFS general substrate transporter like domains"/>
    <property type="match status" value="1"/>
</dbReference>
<feature type="transmembrane region" description="Helical" evidence="6">
    <location>
        <begin position="110"/>
        <end position="129"/>
    </location>
</feature>
<feature type="transmembrane region" description="Helical" evidence="6">
    <location>
        <begin position="68"/>
        <end position="90"/>
    </location>
</feature>
<evidence type="ECO:0000313" key="9">
    <source>
        <dbReference type="Proteomes" id="UP001314205"/>
    </source>
</evidence>
<dbReference type="InterPro" id="IPR020846">
    <property type="entry name" value="MFS_dom"/>
</dbReference>
<comment type="caution">
    <text evidence="8">The sequence shown here is derived from an EMBL/GenBank/DDBJ whole genome shotgun (WGS) entry which is preliminary data.</text>
</comment>
<protein>
    <recommendedName>
        <fullName evidence="7">Major facilitator superfamily (MFS) profile domain-containing protein</fullName>
    </recommendedName>
</protein>
<evidence type="ECO:0000256" key="2">
    <source>
        <dbReference type="ARBA" id="ARBA00022692"/>
    </source>
</evidence>
<dbReference type="GO" id="GO:0022857">
    <property type="term" value="F:transmembrane transporter activity"/>
    <property type="evidence" value="ECO:0007669"/>
    <property type="project" value="InterPro"/>
</dbReference>
<feature type="transmembrane region" description="Helical" evidence="6">
    <location>
        <begin position="473"/>
        <end position="494"/>
    </location>
</feature>
<feature type="transmembrane region" description="Helical" evidence="6">
    <location>
        <begin position="373"/>
        <end position="395"/>
    </location>
</feature>
<feature type="transmembrane region" description="Helical" evidence="6">
    <location>
        <begin position="343"/>
        <end position="366"/>
    </location>
</feature>
<organism evidence="8 9">
    <name type="scientific">Parnassius mnemosyne</name>
    <name type="common">clouded apollo</name>
    <dbReference type="NCBI Taxonomy" id="213953"/>
    <lineage>
        <taxon>Eukaryota</taxon>
        <taxon>Metazoa</taxon>
        <taxon>Ecdysozoa</taxon>
        <taxon>Arthropoda</taxon>
        <taxon>Hexapoda</taxon>
        <taxon>Insecta</taxon>
        <taxon>Pterygota</taxon>
        <taxon>Neoptera</taxon>
        <taxon>Endopterygota</taxon>
        <taxon>Lepidoptera</taxon>
        <taxon>Glossata</taxon>
        <taxon>Ditrysia</taxon>
        <taxon>Papilionoidea</taxon>
        <taxon>Papilionidae</taxon>
        <taxon>Parnassiinae</taxon>
        <taxon>Parnassini</taxon>
        <taxon>Parnassius</taxon>
        <taxon>Driopa</taxon>
    </lineage>
</organism>
<dbReference type="PANTHER" id="PTHR48021:SF68">
    <property type="entry name" value="MAJOR FACILITATOR SUPERFAMILY (MFS) PROFILE DOMAIN-CONTAINING PROTEIN"/>
    <property type="match status" value="1"/>
</dbReference>
<dbReference type="Proteomes" id="UP001314205">
    <property type="component" value="Unassembled WGS sequence"/>
</dbReference>
<evidence type="ECO:0000256" key="6">
    <source>
        <dbReference type="SAM" id="Phobius"/>
    </source>
</evidence>
<evidence type="ECO:0000256" key="5">
    <source>
        <dbReference type="ARBA" id="ARBA00023180"/>
    </source>
</evidence>
<comment type="subcellular location">
    <subcellularLocation>
        <location evidence="1">Membrane</location>
        <topology evidence="1">Multi-pass membrane protein</topology>
    </subcellularLocation>
</comment>
<feature type="transmembrane region" description="Helical" evidence="6">
    <location>
        <begin position="194"/>
        <end position="214"/>
    </location>
</feature>
<dbReference type="InterPro" id="IPR036259">
    <property type="entry name" value="MFS_trans_sf"/>
</dbReference>
<feature type="domain" description="Major facilitator superfamily (MFS) profile" evidence="7">
    <location>
        <begin position="65"/>
        <end position="498"/>
    </location>
</feature>
<dbReference type="GO" id="GO:0016020">
    <property type="term" value="C:membrane"/>
    <property type="evidence" value="ECO:0007669"/>
    <property type="project" value="UniProtKB-SubCell"/>
</dbReference>
<accession>A0AAV1K7N6</accession>
<feature type="transmembrane region" description="Helical" evidence="6">
    <location>
        <begin position="308"/>
        <end position="331"/>
    </location>
</feature>
<dbReference type="InterPro" id="IPR005829">
    <property type="entry name" value="Sugar_transporter_CS"/>
</dbReference>
<dbReference type="InterPro" id="IPR003663">
    <property type="entry name" value="Sugar/inositol_transpt"/>
</dbReference>
<dbReference type="SUPFAM" id="SSF103473">
    <property type="entry name" value="MFS general substrate transporter"/>
    <property type="match status" value="1"/>
</dbReference>
<keyword evidence="2 6" id="KW-0812">Transmembrane</keyword>
<reference evidence="8 9" key="1">
    <citation type="submission" date="2023-11" db="EMBL/GenBank/DDBJ databases">
        <authorList>
            <person name="Hedman E."/>
            <person name="Englund M."/>
            <person name="Stromberg M."/>
            <person name="Nyberg Akerstrom W."/>
            <person name="Nylinder S."/>
            <person name="Jareborg N."/>
            <person name="Kallberg Y."/>
            <person name="Kronander E."/>
        </authorList>
    </citation>
    <scope>NUCLEOTIDE SEQUENCE [LARGE SCALE GENOMIC DNA]</scope>
</reference>
<dbReference type="InterPro" id="IPR050549">
    <property type="entry name" value="MFS_Trehalose_Transporter"/>
</dbReference>
<proteinExistence type="predicted"/>
<evidence type="ECO:0000256" key="3">
    <source>
        <dbReference type="ARBA" id="ARBA00022989"/>
    </source>
</evidence>
<evidence type="ECO:0000259" key="7">
    <source>
        <dbReference type="PROSITE" id="PS50850"/>
    </source>
</evidence>
<evidence type="ECO:0000256" key="1">
    <source>
        <dbReference type="ARBA" id="ARBA00004141"/>
    </source>
</evidence>
<evidence type="ECO:0000256" key="4">
    <source>
        <dbReference type="ARBA" id="ARBA00023136"/>
    </source>
</evidence>
<sequence>MTATEQENLIIHETPQTPNTKSEAFVKTMTIPSNEDKIKIKKVLLEKLVLPEAIKQEYVNNNKAKKAFIVLGTFLLSLSAGATAGFSAVLIPQLQHAKGHKKYSTEMVSWVAAISSLALLFGNMISGYLMDRLGRRSSQMLLSWLYIGGWTTIAITTNIHLILVGRFITGLCQGWLGPLGPVFVGEISSPAYRGLFLASLSLSTAFGVFMSHLFGTLLHWSHASLLCGTFPLIGCIILYYAPESPAWFASKSQISKCIKSFQWYRGTGPSMKEELDKMILEHTKKVDKRSKIETLKINISKPEFWKPLCIMLVFFAITQLSGINVFCAYTTEIMEILLGSKTNTYAAMLGIDILRCVALVTACIMLRRMGRRPIAIFSGTFTSLSLIILSIYLYLVEINVIKQVTPVISLVLTAVYIVVSNIGVGPLPWNMVGEVFASETKGIGSGLSVMMMSVFSFGTVKTAPAMFKNIGHYGTYLFYGMSTLIGTIFLYFCLPETKGKTLLQIEERFRSGKKRKILETIDITSA</sequence>
<keyword evidence="9" id="KW-1185">Reference proteome</keyword>
<dbReference type="PROSITE" id="PS50850">
    <property type="entry name" value="MFS"/>
    <property type="match status" value="1"/>
</dbReference>
<keyword evidence="5" id="KW-0325">Glycoprotein</keyword>
<feature type="transmembrane region" description="Helical" evidence="6">
    <location>
        <begin position="407"/>
        <end position="427"/>
    </location>
</feature>
<gene>
    <name evidence="8" type="ORF">PARMNEM_LOCUS618</name>
</gene>
<dbReference type="FunFam" id="1.20.1250.20:FF:000249">
    <property type="entry name" value="facilitated trehalose transporter Tret1"/>
    <property type="match status" value="1"/>
</dbReference>
<name>A0AAV1K7N6_9NEOP</name>
<dbReference type="Pfam" id="PF00083">
    <property type="entry name" value="Sugar_tr"/>
    <property type="match status" value="1"/>
</dbReference>
<dbReference type="EMBL" id="CAVLGL010000001">
    <property type="protein sequence ID" value="CAK1578553.1"/>
    <property type="molecule type" value="Genomic_DNA"/>
</dbReference>
<evidence type="ECO:0000313" key="8">
    <source>
        <dbReference type="EMBL" id="CAK1578553.1"/>
    </source>
</evidence>
<dbReference type="PROSITE" id="PS00216">
    <property type="entry name" value="SUGAR_TRANSPORT_1"/>
    <property type="match status" value="1"/>
</dbReference>
<feature type="transmembrane region" description="Helical" evidence="6">
    <location>
        <begin position="141"/>
        <end position="161"/>
    </location>
</feature>
<dbReference type="AlphaFoldDB" id="A0AAV1K7N6"/>
<feature type="transmembrane region" description="Helical" evidence="6">
    <location>
        <begin position="220"/>
        <end position="241"/>
    </location>
</feature>
<dbReference type="PRINTS" id="PR00171">
    <property type="entry name" value="SUGRTRNSPORT"/>
</dbReference>
<dbReference type="PROSITE" id="PS00217">
    <property type="entry name" value="SUGAR_TRANSPORT_2"/>
    <property type="match status" value="1"/>
</dbReference>